<dbReference type="RefSeq" id="WP_099576714.1">
    <property type="nucleotide sequence ID" value="NZ_MJBI02000008.1"/>
</dbReference>
<dbReference type="Proteomes" id="UP000229523">
    <property type="component" value="Unassembled WGS sequence"/>
</dbReference>
<sequence>MANIDKLVSYAELKLGQFGSDYRENHEEDKVQEIQPRSYDVNGTSIDVHYDAQSYVIDLTKSGVRDVTEEDAQAVVARLKEFFNQK</sequence>
<gene>
    <name evidence="1" type="ORF">BFS35_011805</name>
</gene>
<dbReference type="OrthoDB" id="2418523at2"/>
<comment type="caution">
    <text evidence="1">The sequence shown here is derived from an EMBL/GenBank/DDBJ whole genome shotgun (WGS) entry which is preliminary data.</text>
</comment>
<keyword evidence="2" id="KW-1185">Reference proteome</keyword>
<evidence type="ECO:0000313" key="2">
    <source>
        <dbReference type="Proteomes" id="UP000229523"/>
    </source>
</evidence>
<dbReference type="AlphaFoldDB" id="A0A2G5NVC9"/>
<accession>A0A2G5NVC9</accession>
<protein>
    <submittedName>
        <fullName evidence="1">Uncharacterized protein</fullName>
    </submittedName>
</protein>
<proteinExistence type="predicted"/>
<organism evidence="1 2">
    <name type="scientific">Macrococcoides goetzii</name>
    <dbReference type="NCBI Taxonomy" id="1891097"/>
    <lineage>
        <taxon>Bacteria</taxon>
        <taxon>Bacillati</taxon>
        <taxon>Bacillota</taxon>
        <taxon>Bacilli</taxon>
        <taxon>Bacillales</taxon>
        <taxon>Staphylococcaceae</taxon>
        <taxon>Macrococcoides</taxon>
    </lineage>
</organism>
<dbReference type="EMBL" id="MJBI02000008">
    <property type="protein sequence ID" value="RAI79417.1"/>
    <property type="molecule type" value="Genomic_DNA"/>
</dbReference>
<evidence type="ECO:0000313" key="1">
    <source>
        <dbReference type="EMBL" id="RAI79417.1"/>
    </source>
</evidence>
<name>A0A2G5NVC9_9STAP</name>
<reference evidence="1 2" key="1">
    <citation type="journal article" date="2018" name="Front. Microbiol.">
        <title>Description and Comparative Genomics of Macrococcus caseolyticus subsp. hominis subsp. nov., Macrococcus goetzii sp. nov., Macrococcus epidermidis sp. nov., and Macrococcus bohemicus sp. nov., Novel Macrococci From Human Clinical Material With Virulence Potential and Suspected Uptake of Foreign DNA by Natural Transformation.</title>
        <authorList>
            <person name="Maslanova I."/>
            <person name="Wertheimer Z."/>
            <person name="Sedlacek I."/>
            <person name="Svec P."/>
            <person name="Indrakova A."/>
            <person name="Kovarovic V."/>
            <person name="Schumann P."/>
            <person name="Sproer C."/>
            <person name="Kralova S."/>
            <person name="Sedo O."/>
            <person name="Kristofova L."/>
            <person name="Vrbovska V."/>
            <person name="Fuzik T."/>
            <person name="Petras P."/>
            <person name="Zdrahal Z."/>
            <person name="Ruzickova V."/>
            <person name="Doskar J."/>
            <person name="Pantucek R."/>
        </authorList>
    </citation>
    <scope>NUCLEOTIDE SEQUENCE [LARGE SCALE GENOMIC DNA]</scope>
    <source>
        <strain evidence="1 2">CCM 4927</strain>
    </source>
</reference>